<dbReference type="InterPro" id="IPR036986">
    <property type="entry name" value="S4_RNA-bd_sf"/>
</dbReference>
<evidence type="ECO:0000256" key="6">
    <source>
        <dbReference type="ARBA" id="ARBA00023235"/>
    </source>
</evidence>
<dbReference type="InterPro" id="IPR020103">
    <property type="entry name" value="PsdUridine_synth_cat_dom_sf"/>
</dbReference>
<accession>A0ABV4BD43</accession>
<evidence type="ECO:0000313" key="10">
    <source>
        <dbReference type="EMBL" id="MEY6432440.1"/>
    </source>
</evidence>
<dbReference type="Gene3D" id="3.30.2350.10">
    <property type="entry name" value="Pseudouridine synthase"/>
    <property type="match status" value="1"/>
</dbReference>
<dbReference type="SMART" id="SM00363">
    <property type="entry name" value="S4"/>
    <property type="match status" value="1"/>
</dbReference>
<dbReference type="InterPro" id="IPR002942">
    <property type="entry name" value="S4_RNA-bd"/>
</dbReference>
<dbReference type="PROSITE" id="PS01129">
    <property type="entry name" value="PSI_RLU"/>
    <property type="match status" value="1"/>
</dbReference>
<dbReference type="PROSITE" id="PS50889">
    <property type="entry name" value="S4"/>
    <property type="match status" value="1"/>
</dbReference>
<dbReference type="EC" id="5.4.99.-" evidence="8"/>
<protein>
    <recommendedName>
        <fullName evidence="8">Pseudouridine synthase</fullName>
        <ecNumber evidence="8">5.4.99.-</ecNumber>
    </recommendedName>
</protein>
<comment type="catalytic activity">
    <reaction evidence="1">
        <text>uridine(955/2504/2580) in 23S rRNA = pseudouridine(955/2504/2580) in 23S rRNA</text>
        <dbReference type="Rhea" id="RHEA:42528"/>
        <dbReference type="Rhea" id="RHEA-COMP:10099"/>
        <dbReference type="Rhea" id="RHEA-COMP:10100"/>
        <dbReference type="ChEBI" id="CHEBI:65314"/>
        <dbReference type="ChEBI" id="CHEBI:65315"/>
        <dbReference type="EC" id="5.4.99.24"/>
    </reaction>
</comment>
<dbReference type="InterPro" id="IPR006145">
    <property type="entry name" value="PsdUridine_synth_RsuA/RluA"/>
</dbReference>
<dbReference type="SUPFAM" id="SSF55120">
    <property type="entry name" value="Pseudouridine synthase"/>
    <property type="match status" value="1"/>
</dbReference>
<keyword evidence="6 8" id="KW-0413">Isomerase</keyword>
<comment type="catalytic activity">
    <reaction evidence="8">
        <text>a uridine in RNA = a pseudouridine in RNA</text>
        <dbReference type="Rhea" id="RHEA:48348"/>
        <dbReference type="Rhea" id="RHEA-COMP:12068"/>
        <dbReference type="Rhea" id="RHEA-COMP:12069"/>
        <dbReference type="ChEBI" id="CHEBI:65314"/>
        <dbReference type="ChEBI" id="CHEBI:65315"/>
    </reaction>
</comment>
<dbReference type="Proteomes" id="UP001564408">
    <property type="component" value="Unassembled WGS sequence"/>
</dbReference>
<dbReference type="PANTHER" id="PTHR21600">
    <property type="entry name" value="MITOCHONDRIAL RNA PSEUDOURIDINE SYNTHASE"/>
    <property type="match status" value="1"/>
</dbReference>
<feature type="domain" description="RNA-binding S4" evidence="9">
    <location>
        <begin position="10"/>
        <end position="68"/>
    </location>
</feature>
<organism evidence="10 11">
    <name type="scientific">Thioalkalicoccus limnaeus</name>
    <dbReference type="NCBI Taxonomy" id="120681"/>
    <lineage>
        <taxon>Bacteria</taxon>
        <taxon>Pseudomonadati</taxon>
        <taxon>Pseudomonadota</taxon>
        <taxon>Gammaproteobacteria</taxon>
        <taxon>Chromatiales</taxon>
        <taxon>Chromatiaceae</taxon>
        <taxon>Thioalkalicoccus</taxon>
    </lineage>
</organism>
<comment type="caution">
    <text evidence="10">The sequence shown here is derived from an EMBL/GenBank/DDBJ whole genome shotgun (WGS) entry which is preliminary data.</text>
</comment>
<dbReference type="InterPro" id="IPR006225">
    <property type="entry name" value="PsdUridine_synth_RluC/D"/>
</dbReference>
<evidence type="ECO:0000256" key="3">
    <source>
        <dbReference type="ARBA" id="ARBA00010876"/>
    </source>
</evidence>
<comment type="similarity">
    <text evidence="3 8">Belongs to the pseudouridine synthase RluA family.</text>
</comment>
<evidence type="ECO:0000256" key="8">
    <source>
        <dbReference type="RuleBase" id="RU362028"/>
    </source>
</evidence>
<keyword evidence="11" id="KW-1185">Reference proteome</keyword>
<dbReference type="Pfam" id="PF00849">
    <property type="entry name" value="PseudoU_synth_2"/>
    <property type="match status" value="1"/>
</dbReference>
<evidence type="ECO:0000256" key="2">
    <source>
        <dbReference type="ARBA" id="ARBA00002876"/>
    </source>
</evidence>
<reference evidence="10 11" key="1">
    <citation type="submission" date="2024-05" db="EMBL/GenBank/DDBJ databases">
        <title>Genome Sequence and Characterization of the New Strain Purple Sulfur Bacterium of Genus Thioalkalicoccus.</title>
        <authorList>
            <person name="Bryantseva I.A."/>
            <person name="Kyndt J.A."/>
            <person name="Imhoff J.F."/>
        </authorList>
    </citation>
    <scope>NUCLEOTIDE SEQUENCE [LARGE SCALE GENOMIC DNA]</scope>
    <source>
        <strain evidence="10 11">Um2</strain>
    </source>
</reference>
<evidence type="ECO:0000313" key="11">
    <source>
        <dbReference type="Proteomes" id="UP001564408"/>
    </source>
</evidence>
<keyword evidence="4" id="KW-0698">rRNA processing</keyword>
<dbReference type="PANTHER" id="PTHR21600:SF92">
    <property type="entry name" value="RIBOSOMAL LARGE SUBUNIT PSEUDOURIDINE SYNTHASE C"/>
    <property type="match status" value="1"/>
</dbReference>
<evidence type="ECO:0000256" key="4">
    <source>
        <dbReference type="ARBA" id="ARBA00022552"/>
    </source>
</evidence>
<dbReference type="InterPro" id="IPR006224">
    <property type="entry name" value="PsdUridine_synth_RluA-like_CS"/>
</dbReference>
<dbReference type="CDD" id="cd02869">
    <property type="entry name" value="PseudoU_synth_RluA_like"/>
    <property type="match status" value="1"/>
</dbReference>
<keyword evidence="5 7" id="KW-0694">RNA-binding</keyword>
<evidence type="ECO:0000256" key="7">
    <source>
        <dbReference type="PROSITE-ProRule" id="PRU00182"/>
    </source>
</evidence>
<evidence type="ECO:0000259" key="9">
    <source>
        <dbReference type="SMART" id="SM00363"/>
    </source>
</evidence>
<dbReference type="Pfam" id="PF01479">
    <property type="entry name" value="S4"/>
    <property type="match status" value="1"/>
</dbReference>
<dbReference type="SUPFAM" id="SSF55174">
    <property type="entry name" value="Alpha-L RNA-binding motif"/>
    <property type="match status" value="1"/>
</dbReference>
<dbReference type="EMBL" id="JBDKXB010000008">
    <property type="protein sequence ID" value="MEY6432440.1"/>
    <property type="molecule type" value="Genomic_DNA"/>
</dbReference>
<sequence>MRIDCDGAGQRIDNFLIGHLKGVPRSRIYRLLRRGEVRVNKGRVKPDYRLCSGDEIRIPPLRMAAASDAPDPPRHGLTWIDDAVLYEDDALLILDKPSGLAVHGGSGLSHGLIEQVRVARPEQGLELVHRLDRETSGCLLISKRRSLLRELHRLLREQDIDKRYLALLVGELPRTEVVVEAPLRKYRLRGGERMVCVDARDGKPARTRFRRLRVLPGATLVEVQPLTGRTHQIRVHAAYLGQPVAGDEKYGAAESNRRFRQRGLKRLFLHAASLGIPGLADGRRLRVQAPLPDELEALLMTLGGPS</sequence>
<evidence type="ECO:0000256" key="1">
    <source>
        <dbReference type="ARBA" id="ARBA00000381"/>
    </source>
</evidence>
<dbReference type="Gene3D" id="3.10.290.10">
    <property type="entry name" value="RNA-binding S4 domain"/>
    <property type="match status" value="1"/>
</dbReference>
<evidence type="ECO:0000256" key="5">
    <source>
        <dbReference type="ARBA" id="ARBA00022884"/>
    </source>
</evidence>
<dbReference type="RefSeq" id="WP_369666827.1">
    <property type="nucleotide sequence ID" value="NZ_JBDKXB010000008.1"/>
</dbReference>
<proteinExistence type="inferred from homology"/>
<name>A0ABV4BD43_9GAMM</name>
<dbReference type="NCBIfam" id="TIGR00005">
    <property type="entry name" value="rluA_subfam"/>
    <property type="match status" value="1"/>
</dbReference>
<comment type="function">
    <text evidence="2">Responsible for synthesis of pseudouridine from uracil at positions 955, 2504 and 2580 in 23S ribosomal RNA.</text>
</comment>
<dbReference type="InterPro" id="IPR050188">
    <property type="entry name" value="RluA_PseudoU_synthase"/>
</dbReference>
<gene>
    <name evidence="10" type="ORF">ABC977_08495</name>
</gene>